<dbReference type="PANTHER" id="PTHR43476">
    <property type="entry name" value="3-(3-HYDROXY-PHENYL)PROPIONATE/3-HYDROXYCINNAMIC ACID HYDROXYLASE"/>
    <property type="match status" value="1"/>
</dbReference>
<dbReference type="PRINTS" id="PR00420">
    <property type="entry name" value="RNGMNOXGNASE"/>
</dbReference>
<evidence type="ECO:0000259" key="2">
    <source>
        <dbReference type="Pfam" id="PF01494"/>
    </source>
</evidence>
<dbReference type="InterPro" id="IPR036188">
    <property type="entry name" value="FAD/NAD-bd_sf"/>
</dbReference>
<feature type="domain" description="FAD-binding" evidence="2">
    <location>
        <begin position="5"/>
        <end position="343"/>
    </location>
</feature>
<sequence length="540" mass="58761">MEIYDAIIAGYGPTGVTLANLLGTQGMRVAVVEREKGVYDKPRAITADHEAMRAFQAAGLAEQIEVGTCPHPGTDFVGMNGDVIKRFYPMPAPGPLGWEPTFMFYQPQLEATLRAGVTRFDKIDVLLEHSLVSLRQDAEAVEVEVTGLHGASRTLRSKYLLACDGARSVVRSQINSPIYDLAFDEWWVVVDTELHNNVELPERCVQYCRPSRPGTYIVGPNRLRRWEIKVMPGEEPESFNDPEHLRSVLSTFVDTSGVEIKRMAIYRFHAVVAEKWRDGRVFLLGDAAHQMPPFLGQGMCAGIRDAYNLTWKLDAVLKGRAGDALLDTYGAERRPHVQTVVEHAKSFGLVIGELDEQAARERDKLLAAELAAGTAPTIRQSFIPGLVAGLLYLDAAGLPGVGAGKLFPQPWVRSAGVARARLDDLVRGDFYVVSTDARIAAEAAKQLAESTHLFGAKAVCLGAQATADAGANLISGEEETDLVHNWLAEREALAALVRPDGFAYGVARTPDDLKNLIATLDAALACKSSCTTYSEGAFPT</sequence>
<protein>
    <submittedName>
        <fullName evidence="3">NADH-specific resorcinol 4-hydroxylase</fullName>
        <ecNumber evidence="3">1.14.13.220</ecNumber>
    </submittedName>
</protein>
<accession>A0ABN7NBP7</accession>
<proteinExistence type="predicted"/>
<evidence type="ECO:0000313" key="3">
    <source>
        <dbReference type="EMBL" id="CAE6851633.1"/>
    </source>
</evidence>
<dbReference type="GO" id="GO:0016491">
    <property type="term" value="F:oxidoreductase activity"/>
    <property type="evidence" value="ECO:0007669"/>
    <property type="project" value="UniProtKB-KW"/>
</dbReference>
<keyword evidence="4" id="KW-1185">Reference proteome</keyword>
<dbReference type="Pfam" id="PF01494">
    <property type="entry name" value="FAD_binding_3"/>
    <property type="match status" value="1"/>
</dbReference>
<dbReference type="EMBL" id="CAJNAU010000122">
    <property type="protein sequence ID" value="CAE6851633.1"/>
    <property type="molecule type" value="Genomic_DNA"/>
</dbReference>
<dbReference type="InterPro" id="IPR050631">
    <property type="entry name" value="PheA/TfdB_FAD_monoxygenase"/>
</dbReference>
<evidence type="ECO:0000313" key="4">
    <source>
        <dbReference type="Proteomes" id="UP000674425"/>
    </source>
</evidence>
<dbReference type="Proteomes" id="UP000674425">
    <property type="component" value="Unassembled WGS sequence"/>
</dbReference>
<gene>
    <name evidence="3" type="primary">tsdB</name>
    <name evidence="3" type="ORF">R69658_07187</name>
</gene>
<keyword evidence="1 3" id="KW-0560">Oxidoreductase</keyword>
<reference evidence="3 4" key="1">
    <citation type="submission" date="2021-02" db="EMBL/GenBank/DDBJ databases">
        <authorList>
            <person name="Vanwijnsberghe S."/>
        </authorList>
    </citation>
    <scope>NUCLEOTIDE SEQUENCE [LARGE SCALE GENOMIC DNA]</scope>
    <source>
        <strain evidence="3 4">R-69658</strain>
    </source>
</reference>
<dbReference type="InterPro" id="IPR002938">
    <property type="entry name" value="FAD-bd"/>
</dbReference>
<dbReference type="SUPFAM" id="SSF51905">
    <property type="entry name" value="FAD/NAD(P)-binding domain"/>
    <property type="match status" value="1"/>
</dbReference>
<comment type="caution">
    <text evidence="3">The sequence shown here is derived from an EMBL/GenBank/DDBJ whole genome shotgun (WGS) entry which is preliminary data.</text>
</comment>
<dbReference type="NCBIfam" id="NF004829">
    <property type="entry name" value="PRK06183.1-3"/>
    <property type="match status" value="1"/>
</dbReference>
<dbReference type="Gene3D" id="3.30.9.10">
    <property type="entry name" value="D-Amino Acid Oxidase, subunit A, domain 2"/>
    <property type="match status" value="1"/>
</dbReference>
<dbReference type="PANTHER" id="PTHR43476:SF3">
    <property type="entry name" value="FAD-BINDING MONOOXYGENASE"/>
    <property type="match status" value="1"/>
</dbReference>
<name>A0ABN7NBP7_9BURK</name>
<dbReference type="RefSeq" id="WP_200622159.1">
    <property type="nucleotide sequence ID" value="NZ_CAJNAU010000122.1"/>
</dbReference>
<dbReference type="Gene3D" id="3.50.50.60">
    <property type="entry name" value="FAD/NAD(P)-binding domain"/>
    <property type="match status" value="1"/>
</dbReference>
<organism evidence="3 4">
    <name type="scientific">Paraburkholderia aspalathi</name>
    <dbReference type="NCBI Taxonomy" id="1324617"/>
    <lineage>
        <taxon>Bacteria</taxon>
        <taxon>Pseudomonadati</taxon>
        <taxon>Pseudomonadota</taxon>
        <taxon>Betaproteobacteria</taxon>
        <taxon>Burkholderiales</taxon>
        <taxon>Burkholderiaceae</taxon>
        <taxon>Paraburkholderia</taxon>
    </lineage>
</organism>
<evidence type="ECO:0000256" key="1">
    <source>
        <dbReference type="ARBA" id="ARBA00023002"/>
    </source>
</evidence>
<dbReference type="EC" id="1.14.13.220" evidence="3"/>